<evidence type="ECO:0008006" key="4">
    <source>
        <dbReference type="Google" id="ProtNLM"/>
    </source>
</evidence>
<evidence type="ECO:0000313" key="3">
    <source>
        <dbReference type="Proteomes" id="UP001154282"/>
    </source>
</evidence>
<comment type="caution">
    <text evidence="2">The sequence shown here is derived from an EMBL/GenBank/DDBJ whole genome shotgun (WGS) entry which is preliminary data.</text>
</comment>
<gene>
    <name evidence="2" type="ORF">LITE_LOCUS541</name>
</gene>
<dbReference type="PANTHER" id="PTHR33735:SF10">
    <property type="entry name" value="EXPRESSED PROTEIN"/>
    <property type="match status" value="1"/>
</dbReference>
<sequence>MSPAARGRGGGGSSSYNLRGFVELLRDRYFYSWRRSNNVVSISSAANSSSISYNSKPPSSSGDDHSSRRASADVSKTTQKGLQLINCKNWAERLFLGPPASSLPPPSPPPPSPRYGFSGWAKWLLGTILTVVLPFWKQKWERLKTIEGEAEIVAEEVESVAEIVEQVATVAENISAEVAESIPGSGGKLKEAALMVERVSKVTAHEAHIAREFLHKVDKLKDDLDELEKMVEPKPRPPSSPPRQYNNAQGRL</sequence>
<evidence type="ECO:0000256" key="1">
    <source>
        <dbReference type="SAM" id="MobiDB-lite"/>
    </source>
</evidence>
<evidence type="ECO:0000313" key="2">
    <source>
        <dbReference type="EMBL" id="CAI0375301.1"/>
    </source>
</evidence>
<dbReference type="PANTHER" id="PTHR33735">
    <property type="entry name" value="EXPRESSED PROTEIN"/>
    <property type="match status" value="1"/>
</dbReference>
<feature type="compositionally biased region" description="Low complexity" evidence="1">
    <location>
        <begin position="48"/>
        <end position="61"/>
    </location>
</feature>
<organism evidence="2 3">
    <name type="scientific">Linum tenue</name>
    <dbReference type="NCBI Taxonomy" id="586396"/>
    <lineage>
        <taxon>Eukaryota</taxon>
        <taxon>Viridiplantae</taxon>
        <taxon>Streptophyta</taxon>
        <taxon>Embryophyta</taxon>
        <taxon>Tracheophyta</taxon>
        <taxon>Spermatophyta</taxon>
        <taxon>Magnoliopsida</taxon>
        <taxon>eudicotyledons</taxon>
        <taxon>Gunneridae</taxon>
        <taxon>Pentapetalae</taxon>
        <taxon>rosids</taxon>
        <taxon>fabids</taxon>
        <taxon>Malpighiales</taxon>
        <taxon>Linaceae</taxon>
        <taxon>Linum</taxon>
    </lineage>
</organism>
<feature type="region of interest" description="Disordered" evidence="1">
    <location>
        <begin position="230"/>
        <end position="252"/>
    </location>
</feature>
<protein>
    <recommendedName>
        <fullName evidence="4">Peroxin-14</fullName>
    </recommendedName>
</protein>
<dbReference type="AlphaFoldDB" id="A0AAV0GQR7"/>
<keyword evidence="3" id="KW-1185">Reference proteome</keyword>
<name>A0AAV0GQR7_9ROSI</name>
<feature type="region of interest" description="Disordered" evidence="1">
    <location>
        <begin position="48"/>
        <end position="79"/>
    </location>
</feature>
<reference evidence="2" key="1">
    <citation type="submission" date="2022-08" db="EMBL/GenBank/DDBJ databases">
        <authorList>
            <person name="Gutierrez-Valencia J."/>
        </authorList>
    </citation>
    <scope>NUCLEOTIDE SEQUENCE</scope>
</reference>
<accession>A0AAV0GQR7</accession>
<proteinExistence type="predicted"/>
<dbReference type="EMBL" id="CAMGYJ010000002">
    <property type="protein sequence ID" value="CAI0375301.1"/>
    <property type="molecule type" value="Genomic_DNA"/>
</dbReference>
<feature type="compositionally biased region" description="Basic and acidic residues" evidence="1">
    <location>
        <begin position="62"/>
        <end position="71"/>
    </location>
</feature>
<dbReference type="Proteomes" id="UP001154282">
    <property type="component" value="Unassembled WGS sequence"/>
</dbReference>